<dbReference type="PANTHER" id="PTHR10972:SF88">
    <property type="entry name" value="OXYSTEROL-BINDING PROTEIN-RELATED PROTEIN 2B"/>
    <property type="match status" value="1"/>
</dbReference>
<comment type="function">
    <text evidence="1">May be involved in the transport of sterols.</text>
</comment>
<dbReference type="InterPro" id="IPR037239">
    <property type="entry name" value="OSBP_sf"/>
</dbReference>
<dbReference type="Proteomes" id="UP000734854">
    <property type="component" value="Unassembled WGS sequence"/>
</dbReference>
<name>A0A8J5FJK3_ZINOF</name>
<feature type="compositionally biased region" description="Basic and acidic residues" evidence="7">
    <location>
        <begin position="159"/>
        <end position="172"/>
    </location>
</feature>
<evidence type="ECO:0000313" key="10">
    <source>
        <dbReference type="Proteomes" id="UP000734854"/>
    </source>
</evidence>
<keyword evidence="6" id="KW-0446">Lipid-binding</keyword>
<evidence type="ECO:0000256" key="2">
    <source>
        <dbReference type="ARBA" id="ARBA00008842"/>
    </source>
</evidence>
<dbReference type="SUPFAM" id="SSF50729">
    <property type="entry name" value="PH domain-like"/>
    <property type="match status" value="1"/>
</dbReference>
<evidence type="ECO:0000256" key="6">
    <source>
        <dbReference type="ARBA" id="ARBA00023121"/>
    </source>
</evidence>
<feature type="region of interest" description="Disordered" evidence="7">
    <location>
        <begin position="145"/>
        <end position="200"/>
    </location>
</feature>
<evidence type="ECO:0000256" key="4">
    <source>
        <dbReference type="ARBA" id="ARBA00023054"/>
    </source>
</evidence>
<proteinExistence type="inferred from homology"/>
<keyword evidence="5" id="KW-0445">Lipid transport</keyword>
<dbReference type="FunFam" id="2.40.160.120:FF:000012">
    <property type="entry name" value="Oxysterol-binding protein-related protein 2A"/>
    <property type="match status" value="1"/>
</dbReference>
<dbReference type="InterPro" id="IPR011993">
    <property type="entry name" value="PH-like_dom_sf"/>
</dbReference>
<evidence type="ECO:0000256" key="1">
    <source>
        <dbReference type="ARBA" id="ARBA00003361"/>
    </source>
</evidence>
<dbReference type="PROSITE" id="PS50003">
    <property type="entry name" value="PH_DOMAIN"/>
    <property type="match status" value="1"/>
</dbReference>
<dbReference type="SUPFAM" id="SSF144000">
    <property type="entry name" value="Oxysterol-binding protein-like"/>
    <property type="match status" value="1"/>
</dbReference>
<evidence type="ECO:0000256" key="7">
    <source>
        <dbReference type="SAM" id="MobiDB-lite"/>
    </source>
</evidence>
<dbReference type="EMBL" id="JACMSC010000015">
    <property type="protein sequence ID" value="KAG6485563.1"/>
    <property type="molecule type" value="Genomic_DNA"/>
</dbReference>
<dbReference type="InterPro" id="IPR000648">
    <property type="entry name" value="Oxysterol-bd"/>
</dbReference>
<comment type="similarity">
    <text evidence="2">Belongs to the OSBP family.</text>
</comment>
<keyword evidence="10" id="KW-1185">Reference proteome</keyword>
<reference evidence="9 10" key="1">
    <citation type="submission" date="2020-08" db="EMBL/GenBank/DDBJ databases">
        <title>Plant Genome Project.</title>
        <authorList>
            <person name="Zhang R.-G."/>
        </authorList>
    </citation>
    <scope>NUCLEOTIDE SEQUENCE [LARGE SCALE GENOMIC DNA]</scope>
    <source>
        <tissue evidence="9">Rhizome</tissue>
    </source>
</reference>
<sequence length="1014" mass="114495">MFTPVASDPSRVLYAISMGTREMPHPLCCISLDLVGLGARSPAPADPPPRAGEGEAGPADSVTFCGALYKWTNIRKGWRLRWFSLHDGVLSYSKIARRDLATVPSGSRVRLIGNSSSMFSSSYSRGGCGCRQPRMPVRLVQLKGSPKHRMDGEDVASEIEQRDPEARTDRVETMPAGQKEGRNGKNREGKGRGGRGGRQLDLASANGSSLAAKELSGSSTMSPIRVFAGKATNALLLVVVVSRCFLILKLPAPRLKIFPFVVPLTLKRRKRVPAEFLCCNVWERIDCVSALLVCGPSLLNEHTSPIVWRYVPTPTDFIVNGGATLKCSESTCLATHESQKAVGAIKSLDKQVACKRGGELDFPASMTFFASIDGISILLDYYGTKVTDNPMPIQLVQDAACLLFLFVSSQKIVSIQWDVLHISSFRESKTDDRRFYIFSPKKTLHLKTDSSQDRVAWIEALISASKEFSTSKQLFFMPTDVPFSTEKLKDRMRAEGLDEAFIEDCEKIIHSEFAEYLRHFKLQFEDHLNTITFHQQLEEVDVEDMTNDSEVQLTNADFSSYRHEKSIESSTTVSSDDIEKQDLDELSDQDEIFFFDANECLDDPTTNYVCKVTASDASGRISESENNSVATVMVRRREKLPEPVEMEKCVSLWSMIKNNVGKDLSKVCLPVYFNEPLSSLQKCFEDLEYSYLLDQAYEYGKKGDNLMRILNVAAFAASGYSSCDGRVCKPFNPLLGETYEAEFLEKGVRFISEKVSHHPMLIACHCEGRGWKFWGDSNLKSKFWGQSIQLDPVGILTLEFDDGEIFQWSKVYCNHHGTMNIRGNKEFSCTLKFREQTLLDRNPRQVQGYIEDTKGLKVASLLGKWDDSMYYSLDNAIWKSKTSNLSENATLLWKRNKLPDDPTRYNLTSFAITLNELTPGLKEKLPPTDSRLRPDQRYLENGEYEKANGEKLRLEQRQRQSKKLQENGWKPRWFLRDCENGTFHYIGGYWEAREKKEWDDCTDIFGELSTATNS</sequence>
<dbReference type="Gene3D" id="3.30.70.3490">
    <property type="match status" value="1"/>
</dbReference>
<feature type="compositionally biased region" description="Basic and acidic residues" evidence="7">
    <location>
        <begin position="179"/>
        <end position="191"/>
    </location>
</feature>
<dbReference type="Gene3D" id="2.40.160.120">
    <property type="match status" value="1"/>
</dbReference>
<dbReference type="GO" id="GO:0032934">
    <property type="term" value="F:sterol binding"/>
    <property type="evidence" value="ECO:0007669"/>
    <property type="project" value="TreeGrafter"/>
</dbReference>
<feature type="domain" description="PH" evidence="8">
    <location>
        <begin position="435"/>
        <end position="466"/>
    </location>
</feature>
<evidence type="ECO:0000256" key="5">
    <source>
        <dbReference type="ARBA" id="ARBA00023055"/>
    </source>
</evidence>
<dbReference type="GO" id="GO:0006869">
    <property type="term" value="P:lipid transport"/>
    <property type="evidence" value="ECO:0007669"/>
    <property type="project" value="UniProtKB-KW"/>
</dbReference>
<dbReference type="FunFam" id="3.30.70.3490:FF:000013">
    <property type="entry name" value="Oxysterol-binding protein-related protein 2A"/>
    <property type="match status" value="1"/>
</dbReference>
<protein>
    <recommendedName>
        <fullName evidence="8">PH domain-containing protein</fullName>
    </recommendedName>
</protein>
<evidence type="ECO:0000313" key="9">
    <source>
        <dbReference type="EMBL" id="KAG6485563.1"/>
    </source>
</evidence>
<keyword evidence="3" id="KW-0813">Transport</keyword>
<dbReference type="GO" id="GO:0005829">
    <property type="term" value="C:cytosol"/>
    <property type="evidence" value="ECO:0007669"/>
    <property type="project" value="TreeGrafter"/>
</dbReference>
<dbReference type="InterPro" id="IPR001849">
    <property type="entry name" value="PH_domain"/>
</dbReference>
<dbReference type="AlphaFoldDB" id="A0A8J5FJK3"/>
<dbReference type="PANTHER" id="PTHR10972">
    <property type="entry name" value="OXYSTEROL-BINDING PROTEIN-RELATED"/>
    <property type="match status" value="1"/>
</dbReference>
<accession>A0A8J5FJK3</accession>
<dbReference type="Gene3D" id="2.30.29.30">
    <property type="entry name" value="Pleckstrin-homology domain (PH domain)/Phosphotyrosine-binding domain (PTB)"/>
    <property type="match status" value="2"/>
</dbReference>
<comment type="caution">
    <text evidence="9">The sequence shown here is derived from an EMBL/GenBank/DDBJ whole genome shotgun (WGS) entry which is preliminary data.</text>
</comment>
<gene>
    <name evidence="9" type="ORF">ZIOFF_054123</name>
</gene>
<evidence type="ECO:0000259" key="8">
    <source>
        <dbReference type="PROSITE" id="PS50003"/>
    </source>
</evidence>
<dbReference type="Pfam" id="PF01237">
    <property type="entry name" value="Oxysterol_BP"/>
    <property type="match status" value="1"/>
</dbReference>
<organism evidence="9 10">
    <name type="scientific">Zingiber officinale</name>
    <name type="common">Ginger</name>
    <name type="synonym">Amomum zingiber</name>
    <dbReference type="NCBI Taxonomy" id="94328"/>
    <lineage>
        <taxon>Eukaryota</taxon>
        <taxon>Viridiplantae</taxon>
        <taxon>Streptophyta</taxon>
        <taxon>Embryophyta</taxon>
        <taxon>Tracheophyta</taxon>
        <taxon>Spermatophyta</taxon>
        <taxon>Magnoliopsida</taxon>
        <taxon>Liliopsida</taxon>
        <taxon>Zingiberales</taxon>
        <taxon>Zingiberaceae</taxon>
        <taxon>Zingiber</taxon>
    </lineage>
</organism>
<keyword evidence="4" id="KW-0175">Coiled coil</keyword>
<evidence type="ECO:0000256" key="3">
    <source>
        <dbReference type="ARBA" id="ARBA00022448"/>
    </source>
</evidence>
<dbReference type="GO" id="GO:0016020">
    <property type="term" value="C:membrane"/>
    <property type="evidence" value="ECO:0007669"/>
    <property type="project" value="TreeGrafter"/>
</dbReference>